<dbReference type="InterPro" id="IPR013087">
    <property type="entry name" value="Znf_C2H2_type"/>
</dbReference>
<dbReference type="GO" id="GO:0003690">
    <property type="term" value="F:double-stranded DNA binding"/>
    <property type="evidence" value="ECO:0007669"/>
    <property type="project" value="UniProtKB-ARBA"/>
</dbReference>
<feature type="compositionally biased region" description="Basic residues" evidence="12">
    <location>
        <begin position="490"/>
        <end position="506"/>
    </location>
</feature>
<feature type="region of interest" description="Disordered" evidence="12">
    <location>
        <begin position="480"/>
        <end position="521"/>
    </location>
</feature>
<feature type="domain" description="BTB" evidence="13">
    <location>
        <begin position="49"/>
        <end position="120"/>
    </location>
</feature>
<comment type="subcellular location">
    <subcellularLocation>
        <location evidence="1">Nucleus</location>
    </subcellularLocation>
</comment>
<keyword evidence="9" id="KW-0804">Transcription</keyword>
<feature type="domain" description="C2H2-type" evidence="14">
    <location>
        <begin position="705"/>
        <end position="732"/>
    </location>
</feature>
<evidence type="ECO:0000256" key="10">
    <source>
        <dbReference type="ARBA" id="ARBA00023242"/>
    </source>
</evidence>
<evidence type="ECO:0000256" key="5">
    <source>
        <dbReference type="ARBA" id="ARBA00022771"/>
    </source>
</evidence>
<feature type="domain" description="C2H2-type" evidence="14">
    <location>
        <begin position="850"/>
        <end position="877"/>
    </location>
</feature>
<dbReference type="GO" id="GO:0008270">
    <property type="term" value="F:zinc ion binding"/>
    <property type="evidence" value="ECO:0007669"/>
    <property type="project" value="UniProtKB-KW"/>
</dbReference>
<feature type="region of interest" description="Disordered" evidence="12">
    <location>
        <begin position="335"/>
        <end position="449"/>
    </location>
</feature>
<feature type="compositionally biased region" description="Polar residues" evidence="12">
    <location>
        <begin position="413"/>
        <end position="428"/>
    </location>
</feature>
<dbReference type="PROSITE" id="PS50097">
    <property type="entry name" value="BTB"/>
    <property type="match status" value="1"/>
</dbReference>
<evidence type="ECO:0000259" key="13">
    <source>
        <dbReference type="PROSITE" id="PS50097"/>
    </source>
</evidence>
<evidence type="ECO:0000256" key="4">
    <source>
        <dbReference type="ARBA" id="ARBA00022737"/>
    </source>
</evidence>
<keyword evidence="8" id="KW-0238">DNA-binding</keyword>
<dbReference type="InterPro" id="IPR000210">
    <property type="entry name" value="BTB/POZ_dom"/>
</dbReference>
<dbReference type="Gene3D" id="3.30.160.60">
    <property type="entry name" value="Classic Zinc Finger"/>
    <property type="match status" value="6"/>
</dbReference>
<gene>
    <name evidence="15" type="ORF">FSP39_001218</name>
</gene>
<dbReference type="AlphaFoldDB" id="A0AA88YP93"/>
<dbReference type="Pfam" id="PF00096">
    <property type="entry name" value="zf-C2H2"/>
    <property type="match status" value="1"/>
</dbReference>
<name>A0AA88YP93_PINIB</name>
<evidence type="ECO:0000256" key="6">
    <source>
        <dbReference type="ARBA" id="ARBA00022833"/>
    </source>
</evidence>
<dbReference type="FunFam" id="3.30.160.60:FF:000446">
    <property type="entry name" value="Zinc finger protein"/>
    <property type="match status" value="1"/>
</dbReference>
<keyword evidence="4" id="KW-0677">Repeat</keyword>
<keyword evidence="6" id="KW-0862">Zinc</keyword>
<keyword evidence="5 11" id="KW-0863">Zinc-finger</keyword>
<evidence type="ECO:0000259" key="14">
    <source>
        <dbReference type="PROSITE" id="PS50157"/>
    </source>
</evidence>
<feature type="compositionally biased region" description="Basic and acidic residues" evidence="12">
    <location>
        <begin position="335"/>
        <end position="344"/>
    </location>
</feature>
<dbReference type="PANTHER" id="PTHR24394">
    <property type="entry name" value="ZINC FINGER PROTEIN"/>
    <property type="match status" value="1"/>
</dbReference>
<dbReference type="FunFam" id="3.30.160.60:FF:000340">
    <property type="entry name" value="zinc finger protein 473 isoform X1"/>
    <property type="match status" value="1"/>
</dbReference>
<evidence type="ECO:0000256" key="1">
    <source>
        <dbReference type="ARBA" id="ARBA00004123"/>
    </source>
</evidence>
<evidence type="ECO:0000256" key="7">
    <source>
        <dbReference type="ARBA" id="ARBA00023015"/>
    </source>
</evidence>
<dbReference type="GO" id="GO:0005634">
    <property type="term" value="C:nucleus"/>
    <property type="evidence" value="ECO:0007669"/>
    <property type="project" value="UniProtKB-SubCell"/>
</dbReference>
<feature type="compositionally biased region" description="Polar residues" evidence="12">
    <location>
        <begin position="366"/>
        <end position="404"/>
    </location>
</feature>
<evidence type="ECO:0000256" key="9">
    <source>
        <dbReference type="ARBA" id="ARBA00023163"/>
    </source>
</evidence>
<dbReference type="Pfam" id="PF00651">
    <property type="entry name" value="BTB"/>
    <property type="match status" value="1"/>
</dbReference>
<comment type="caution">
    <text evidence="15">The sequence shown here is derived from an EMBL/GenBank/DDBJ whole genome shotgun (WGS) entry which is preliminary data.</text>
</comment>
<accession>A0AA88YP93</accession>
<dbReference type="FunFam" id="3.30.160.60:FF:001370">
    <property type="entry name" value="Zinc finger protein"/>
    <property type="match status" value="2"/>
</dbReference>
<dbReference type="SMART" id="SM00225">
    <property type="entry name" value="BTB"/>
    <property type="match status" value="1"/>
</dbReference>
<evidence type="ECO:0000256" key="12">
    <source>
        <dbReference type="SAM" id="MobiDB-lite"/>
    </source>
</evidence>
<reference evidence="15" key="1">
    <citation type="submission" date="2019-08" db="EMBL/GenBank/DDBJ databases">
        <title>The improved chromosome-level genome for the pearl oyster Pinctada fucata martensii using PacBio sequencing and Hi-C.</title>
        <authorList>
            <person name="Zheng Z."/>
        </authorList>
    </citation>
    <scope>NUCLEOTIDE SEQUENCE</scope>
    <source>
        <strain evidence="15">ZZ-2019</strain>
        <tissue evidence="15">Adductor muscle</tissue>
    </source>
</reference>
<evidence type="ECO:0000256" key="8">
    <source>
        <dbReference type="ARBA" id="ARBA00023125"/>
    </source>
</evidence>
<feature type="domain" description="C2H2-type" evidence="14">
    <location>
        <begin position="733"/>
        <end position="760"/>
    </location>
</feature>
<dbReference type="Proteomes" id="UP001186944">
    <property type="component" value="Unassembled WGS sequence"/>
</dbReference>
<dbReference type="SUPFAM" id="SSF57667">
    <property type="entry name" value="beta-beta-alpha zinc fingers"/>
    <property type="match status" value="4"/>
</dbReference>
<dbReference type="Gene3D" id="3.30.710.10">
    <property type="entry name" value="Potassium Channel Kv1.1, Chain A"/>
    <property type="match status" value="1"/>
</dbReference>
<feature type="region of interest" description="Disordered" evidence="12">
    <location>
        <begin position="1"/>
        <end position="28"/>
    </location>
</feature>
<feature type="domain" description="C2H2-type" evidence="14">
    <location>
        <begin position="878"/>
        <end position="905"/>
    </location>
</feature>
<dbReference type="GO" id="GO:0000981">
    <property type="term" value="F:DNA-binding transcription factor activity, RNA polymerase II-specific"/>
    <property type="evidence" value="ECO:0007669"/>
    <property type="project" value="TreeGrafter"/>
</dbReference>
<proteinExistence type="inferred from homology"/>
<keyword evidence="3" id="KW-0479">Metal-binding</keyword>
<comment type="similarity">
    <text evidence="2">Belongs to the krueppel C2H2-type zinc-finger protein family.</text>
</comment>
<dbReference type="SMART" id="SM00355">
    <property type="entry name" value="ZnF_C2H2"/>
    <property type="match status" value="8"/>
</dbReference>
<feature type="compositionally biased region" description="Polar residues" evidence="12">
    <location>
        <begin position="345"/>
        <end position="356"/>
    </location>
</feature>
<dbReference type="SUPFAM" id="SSF54695">
    <property type="entry name" value="POZ domain"/>
    <property type="match status" value="1"/>
</dbReference>
<feature type="compositionally biased region" description="Polar residues" evidence="12">
    <location>
        <begin position="601"/>
        <end position="622"/>
    </location>
</feature>
<dbReference type="InterPro" id="IPR036236">
    <property type="entry name" value="Znf_C2H2_sf"/>
</dbReference>
<evidence type="ECO:0000313" key="16">
    <source>
        <dbReference type="Proteomes" id="UP001186944"/>
    </source>
</evidence>
<dbReference type="PROSITE" id="PS50157">
    <property type="entry name" value="ZINC_FINGER_C2H2_2"/>
    <property type="match status" value="7"/>
</dbReference>
<feature type="domain" description="C2H2-type" evidence="14">
    <location>
        <begin position="792"/>
        <end position="819"/>
    </location>
</feature>
<evidence type="ECO:0000256" key="11">
    <source>
        <dbReference type="PROSITE-ProRule" id="PRU00042"/>
    </source>
</evidence>
<evidence type="ECO:0000256" key="3">
    <source>
        <dbReference type="ARBA" id="ARBA00022723"/>
    </source>
</evidence>
<dbReference type="PROSITE" id="PS00028">
    <property type="entry name" value="ZINC_FINGER_C2H2_1"/>
    <property type="match status" value="3"/>
</dbReference>
<feature type="domain" description="C2H2-type" evidence="14">
    <location>
        <begin position="764"/>
        <end position="791"/>
    </location>
</feature>
<dbReference type="PANTHER" id="PTHR24394:SF29">
    <property type="entry name" value="MYONEURIN"/>
    <property type="match status" value="1"/>
</dbReference>
<feature type="compositionally biased region" description="Basic residues" evidence="12">
    <location>
        <begin position="645"/>
        <end position="660"/>
    </location>
</feature>
<keyword evidence="10" id="KW-0539">Nucleus</keyword>
<feature type="compositionally biased region" description="Polar residues" evidence="12">
    <location>
        <begin position="437"/>
        <end position="449"/>
    </location>
</feature>
<dbReference type="InterPro" id="IPR011333">
    <property type="entry name" value="SKP1/BTB/POZ_sf"/>
</dbReference>
<dbReference type="EMBL" id="VSWD01000005">
    <property type="protein sequence ID" value="KAK3101136.1"/>
    <property type="molecule type" value="Genomic_DNA"/>
</dbReference>
<keyword evidence="16" id="KW-1185">Reference proteome</keyword>
<evidence type="ECO:0000313" key="15">
    <source>
        <dbReference type="EMBL" id="KAK3101136.1"/>
    </source>
</evidence>
<feature type="compositionally biased region" description="Basic and acidic residues" evidence="12">
    <location>
        <begin position="623"/>
        <end position="642"/>
    </location>
</feature>
<keyword evidence="7" id="KW-0805">Transcription regulation</keyword>
<feature type="domain" description="C2H2-type" evidence="14">
    <location>
        <begin position="819"/>
        <end position="849"/>
    </location>
</feature>
<evidence type="ECO:0000256" key="2">
    <source>
        <dbReference type="ARBA" id="ARBA00006991"/>
    </source>
</evidence>
<protein>
    <submittedName>
        <fullName evidence="15">Uncharacterized protein</fullName>
    </submittedName>
</protein>
<organism evidence="15 16">
    <name type="scientific">Pinctada imbricata</name>
    <name type="common">Atlantic pearl-oyster</name>
    <name type="synonym">Pinctada martensii</name>
    <dbReference type="NCBI Taxonomy" id="66713"/>
    <lineage>
        <taxon>Eukaryota</taxon>
        <taxon>Metazoa</taxon>
        <taxon>Spiralia</taxon>
        <taxon>Lophotrochozoa</taxon>
        <taxon>Mollusca</taxon>
        <taxon>Bivalvia</taxon>
        <taxon>Autobranchia</taxon>
        <taxon>Pteriomorphia</taxon>
        <taxon>Pterioida</taxon>
        <taxon>Pterioidea</taxon>
        <taxon>Pteriidae</taxon>
        <taxon>Pinctada</taxon>
    </lineage>
</organism>
<sequence length="971" mass="112670">MESDDDDCIYSPVPQVHSSDEEDEDEAPKLHHKEILLKLNELRKIQKYCDATVTILGRRHFVHRNVLAASSPAFDESLYENDYLGMCNIVLVHDDLHNVEETLTDEIIDFLYTGDLTVKEKHLDLLCNLADTLKIRPLIDKLEEFLKNRIRNNFEKFVETFVLVKKYQSLNISTSTFRTAFCSYQFSSLVDQIRDLSPNLFDQFLDNFKKYLRPPKILCLIFHWIYFNRGQEYLKTLFLNHVEMHSLTEDMYYEIRNYEGRYGLPENLTSIIWKHFVEEEIDMGSILQRELSEIHRLARIECTFKQSTCTVEGDSEELIYSPIALYIDGSSEKDVMGDMSHKDNSSLQHQMSQTDSSFEHFDLSKGDSSSVSHQMSQTDCSSLRHQMSQTDNSSEPNDISNGDSSAVRHHLSQTDSSSVRNHMSQTDCSVRHHMSKTDSSSEQYDMSQTDCSTLRHHMSQYDSSSAQDDSSSVRHLNVEFQQGSEDKMPSSHKRKGNPRKLKKGVKVVRTSECRNNSTSEKESSDINHYVILKDIKTEKDDPDFQVSKKVMKDEDQPLTEWVVEGSTKDLKLELPIVADDSDVDTDATNPVSPLPECYDSESYQEMQSESINNDSRKAISQNKKQDRPRSNVEKEEKKDINKTKTVQKKKASKKKEHKKKSTESSSKQEKDAQNLSIQCEFCDVISTSTDDYYKHLKIHLEGPPFKCNVCEVTRNSVRDLMIHQYKHSSERKFTCEDCGKKFKYPSGLKGHMKRHRGEIMEKKFICDVCDKRFETDRLLEAHKLIHGSERPFLCDFCGFSSKSKSHLSSHQRIHTGRVFKCDFPDCSYFSPIKGALERHQKSVHLQKRDYQCTTCGKIFLHEQTLARHESIHTGFKPYKCTECWYATHRKDKFNEHMRKWHGDNPTGKRKLPVPQKMRQELEAQGWIEKKEKDKQQEMEPDFSMLISHVASRLDGPKNSFIPGMDSYGNFL</sequence>
<feature type="region of interest" description="Disordered" evidence="12">
    <location>
        <begin position="581"/>
        <end position="670"/>
    </location>
</feature>